<proteinExistence type="predicted"/>
<dbReference type="InParanoid" id="F4RXT8"/>
<dbReference type="AlphaFoldDB" id="F4RXT8"/>
<evidence type="ECO:0000256" key="1">
    <source>
        <dbReference type="SAM" id="MobiDB-lite"/>
    </source>
</evidence>
<feature type="region of interest" description="Disordered" evidence="1">
    <location>
        <begin position="1"/>
        <end position="117"/>
    </location>
</feature>
<dbReference type="RefSeq" id="XP_007413899.1">
    <property type="nucleotide sequence ID" value="XM_007413837.1"/>
</dbReference>
<dbReference type="GeneID" id="18923893"/>
<dbReference type="VEuPathDB" id="FungiDB:MELLADRAFT_109846"/>
<gene>
    <name evidence="2" type="ORF">MELLADRAFT_109846</name>
</gene>
<protein>
    <submittedName>
        <fullName evidence="2">Uncharacterized protein</fullName>
    </submittedName>
</protein>
<dbReference type="Proteomes" id="UP000001072">
    <property type="component" value="Unassembled WGS sequence"/>
</dbReference>
<keyword evidence="3" id="KW-1185">Reference proteome</keyword>
<feature type="compositionally biased region" description="Low complexity" evidence="1">
    <location>
        <begin position="48"/>
        <end position="63"/>
    </location>
</feature>
<feature type="compositionally biased region" description="Polar residues" evidence="1">
    <location>
        <begin position="1"/>
        <end position="22"/>
    </location>
</feature>
<dbReference type="EMBL" id="GL883128">
    <property type="protein sequence ID" value="EGG02786.1"/>
    <property type="molecule type" value="Genomic_DNA"/>
</dbReference>
<sequence>MAPQNHSNPYTIPNRTSPQKSISGKPPQVGRSTSSKRGAASGSALQPTASGSGSSKGTKTKASNTRVITPPPLFLEDNLADIDGDGEGAGSAKKAKGITPPPSFLEDDLADLNGGGEGGGSGKWSFFGLRFKLFP</sequence>
<accession>F4RXT8</accession>
<dbReference type="KEGG" id="mlr:MELLADRAFT_109846"/>
<organism evidence="3">
    <name type="scientific">Melampsora larici-populina (strain 98AG31 / pathotype 3-4-7)</name>
    <name type="common">Poplar leaf rust fungus</name>
    <dbReference type="NCBI Taxonomy" id="747676"/>
    <lineage>
        <taxon>Eukaryota</taxon>
        <taxon>Fungi</taxon>
        <taxon>Dikarya</taxon>
        <taxon>Basidiomycota</taxon>
        <taxon>Pucciniomycotina</taxon>
        <taxon>Pucciniomycetes</taxon>
        <taxon>Pucciniales</taxon>
        <taxon>Melampsoraceae</taxon>
        <taxon>Melampsora</taxon>
    </lineage>
</organism>
<evidence type="ECO:0000313" key="3">
    <source>
        <dbReference type="Proteomes" id="UP000001072"/>
    </source>
</evidence>
<dbReference type="HOGENOM" id="CLU_1886218_0_0_1"/>
<name>F4RXT8_MELLP</name>
<evidence type="ECO:0000313" key="2">
    <source>
        <dbReference type="EMBL" id="EGG02786.1"/>
    </source>
</evidence>
<reference evidence="3" key="1">
    <citation type="journal article" date="2011" name="Proc. Natl. Acad. Sci. U.S.A.">
        <title>Obligate biotrophy features unraveled by the genomic analysis of rust fungi.</title>
        <authorList>
            <person name="Duplessis S."/>
            <person name="Cuomo C.A."/>
            <person name="Lin Y.-C."/>
            <person name="Aerts A."/>
            <person name="Tisserant E."/>
            <person name="Veneault-Fourrey C."/>
            <person name="Joly D.L."/>
            <person name="Hacquard S."/>
            <person name="Amselem J."/>
            <person name="Cantarel B.L."/>
            <person name="Chiu R."/>
            <person name="Coutinho P.M."/>
            <person name="Feau N."/>
            <person name="Field M."/>
            <person name="Frey P."/>
            <person name="Gelhaye E."/>
            <person name="Goldberg J."/>
            <person name="Grabherr M.G."/>
            <person name="Kodira C.D."/>
            <person name="Kohler A."/>
            <person name="Kuees U."/>
            <person name="Lindquist E.A."/>
            <person name="Lucas S.M."/>
            <person name="Mago R."/>
            <person name="Mauceli E."/>
            <person name="Morin E."/>
            <person name="Murat C."/>
            <person name="Pangilinan J.L."/>
            <person name="Park R."/>
            <person name="Pearson M."/>
            <person name="Quesneville H."/>
            <person name="Rouhier N."/>
            <person name="Sakthikumar S."/>
            <person name="Salamov A.A."/>
            <person name="Schmutz J."/>
            <person name="Selles B."/>
            <person name="Shapiro H."/>
            <person name="Tanguay P."/>
            <person name="Tuskan G.A."/>
            <person name="Henrissat B."/>
            <person name="Van de Peer Y."/>
            <person name="Rouze P."/>
            <person name="Ellis J.G."/>
            <person name="Dodds P.N."/>
            <person name="Schein J.E."/>
            <person name="Zhong S."/>
            <person name="Hamelin R.C."/>
            <person name="Grigoriev I.V."/>
            <person name="Szabo L.J."/>
            <person name="Martin F."/>
        </authorList>
    </citation>
    <scope>NUCLEOTIDE SEQUENCE [LARGE SCALE GENOMIC DNA]</scope>
    <source>
        <strain evidence="3">98AG31 / pathotype 3-4-7</strain>
    </source>
</reference>